<dbReference type="GO" id="GO:0005634">
    <property type="term" value="C:nucleus"/>
    <property type="evidence" value="ECO:0007669"/>
    <property type="project" value="TreeGrafter"/>
</dbReference>
<keyword evidence="1" id="KW-0175">Coiled coil</keyword>
<evidence type="ECO:0000313" key="3">
    <source>
        <dbReference type="EMBL" id="RKF64560.1"/>
    </source>
</evidence>
<feature type="compositionally biased region" description="Polar residues" evidence="2">
    <location>
        <begin position="1"/>
        <end position="12"/>
    </location>
</feature>
<proteinExistence type="predicted"/>
<dbReference type="Proteomes" id="UP000285405">
    <property type="component" value="Unassembled WGS sequence"/>
</dbReference>
<dbReference type="OrthoDB" id="333551at2759"/>
<sequence>MNSSNNLNGSLKTRNKPKEISSTNVLNFTSALSPLISSARTTSVGRPRPSQKKPGIFSAHNKTLKKRAAQDLTNVSSQGLSKSKNVGALDIENVDEEKLHRSKRKMEAKAKAYAQMKRNEVSEDTEVLVDFDRKWAERQEMGFDLDSDSGAESVNGHGEMLEYEDEFGRVRLKTRSEVEKLERQKKIALMSTEELGRMSARPEMPSKINYGDTVQSMAFNPDEQIAARMEELAKKRDRSLTPPEMRHYEADKEVRTKGVGFFNFSKDEAIRNEEMRALEKERIETETRRKEREEKKKERLLEIEERRKTIQQKRAKKQADSFLDNLDLELKFAEASK</sequence>
<dbReference type="Pfam" id="PF13300">
    <property type="entry name" value="DUF4078"/>
    <property type="match status" value="1"/>
</dbReference>
<feature type="region of interest" description="Disordered" evidence="2">
    <location>
        <begin position="276"/>
        <end position="299"/>
    </location>
</feature>
<evidence type="ECO:0000256" key="1">
    <source>
        <dbReference type="ARBA" id="ARBA00023054"/>
    </source>
</evidence>
<dbReference type="PANTHER" id="PTHR15885">
    <property type="entry name" value="COILED-COIL DOMAIN-CONTAINING PROTEIN 174"/>
    <property type="match status" value="1"/>
</dbReference>
<comment type="caution">
    <text evidence="3">The sequence shown here is derived from an EMBL/GenBank/DDBJ whole genome shotgun (WGS) entry which is preliminary data.</text>
</comment>
<accession>A0A420I4E7</accession>
<dbReference type="AlphaFoldDB" id="A0A420I4E7"/>
<evidence type="ECO:0000313" key="4">
    <source>
        <dbReference type="Proteomes" id="UP000285405"/>
    </source>
</evidence>
<name>A0A420I4E7_9PEZI</name>
<protein>
    <recommendedName>
        <fullName evidence="5">Coiled-coil domain-containing protein 174</fullName>
    </recommendedName>
</protein>
<dbReference type="EMBL" id="MCBR01013119">
    <property type="protein sequence ID" value="RKF64560.1"/>
    <property type="molecule type" value="Genomic_DNA"/>
</dbReference>
<dbReference type="PANTHER" id="PTHR15885:SF1">
    <property type="entry name" value="COILED-COIL DOMAIN-CONTAINING PROTEIN 174"/>
    <property type="match status" value="1"/>
</dbReference>
<organism evidence="3 4">
    <name type="scientific">Golovinomyces cichoracearum</name>
    <dbReference type="NCBI Taxonomy" id="62708"/>
    <lineage>
        <taxon>Eukaryota</taxon>
        <taxon>Fungi</taxon>
        <taxon>Dikarya</taxon>
        <taxon>Ascomycota</taxon>
        <taxon>Pezizomycotina</taxon>
        <taxon>Leotiomycetes</taxon>
        <taxon>Erysiphales</taxon>
        <taxon>Erysiphaceae</taxon>
        <taxon>Golovinomyces</taxon>
    </lineage>
</organism>
<dbReference type="InterPro" id="IPR025066">
    <property type="entry name" value="CCDC174-like"/>
</dbReference>
<reference evidence="3 4" key="1">
    <citation type="journal article" date="2018" name="BMC Genomics">
        <title>Comparative genome analyses reveal sequence features reflecting distinct modes of host-adaptation between dicot and monocot powdery mildew.</title>
        <authorList>
            <person name="Wu Y."/>
            <person name="Ma X."/>
            <person name="Pan Z."/>
            <person name="Kale S.D."/>
            <person name="Song Y."/>
            <person name="King H."/>
            <person name="Zhang Q."/>
            <person name="Presley C."/>
            <person name="Deng X."/>
            <person name="Wei C.I."/>
            <person name="Xiao S."/>
        </authorList>
    </citation>
    <scope>NUCLEOTIDE SEQUENCE [LARGE SCALE GENOMIC DNA]</scope>
    <source>
        <strain evidence="3">UCSC1</strain>
    </source>
</reference>
<gene>
    <name evidence="3" type="ORF">GcC1_131015</name>
</gene>
<feature type="region of interest" description="Disordered" evidence="2">
    <location>
        <begin position="1"/>
        <end position="23"/>
    </location>
</feature>
<feature type="region of interest" description="Disordered" evidence="2">
    <location>
        <begin position="37"/>
        <end position="58"/>
    </location>
</feature>
<evidence type="ECO:0008006" key="5">
    <source>
        <dbReference type="Google" id="ProtNLM"/>
    </source>
</evidence>
<evidence type="ECO:0000256" key="2">
    <source>
        <dbReference type="SAM" id="MobiDB-lite"/>
    </source>
</evidence>